<feature type="compositionally biased region" description="Basic and acidic residues" evidence="1">
    <location>
        <begin position="1"/>
        <end position="10"/>
    </location>
</feature>
<proteinExistence type="predicted"/>
<dbReference type="Proteomes" id="UP000712600">
    <property type="component" value="Unassembled WGS sequence"/>
</dbReference>
<feature type="region of interest" description="Disordered" evidence="1">
    <location>
        <begin position="1"/>
        <end position="21"/>
    </location>
</feature>
<evidence type="ECO:0000313" key="2">
    <source>
        <dbReference type="EMBL" id="KAF3540915.1"/>
    </source>
</evidence>
<comment type="caution">
    <text evidence="2">The sequence shown here is derived from an EMBL/GenBank/DDBJ whole genome shotgun (WGS) entry which is preliminary data.</text>
</comment>
<evidence type="ECO:0000256" key="1">
    <source>
        <dbReference type="SAM" id="MobiDB-lite"/>
    </source>
</evidence>
<dbReference type="AlphaFoldDB" id="A0A8S9QB13"/>
<gene>
    <name evidence="2" type="ORF">F2Q69_00019644</name>
</gene>
<name>A0A8S9QB13_BRACR</name>
<organism evidence="2 3">
    <name type="scientific">Brassica cretica</name>
    <name type="common">Mustard</name>
    <dbReference type="NCBI Taxonomy" id="69181"/>
    <lineage>
        <taxon>Eukaryota</taxon>
        <taxon>Viridiplantae</taxon>
        <taxon>Streptophyta</taxon>
        <taxon>Embryophyta</taxon>
        <taxon>Tracheophyta</taxon>
        <taxon>Spermatophyta</taxon>
        <taxon>Magnoliopsida</taxon>
        <taxon>eudicotyledons</taxon>
        <taxon>Gunneridae</taxon>
        <taxon>Pentapetalae</taxon>
        <taxon>rosids</taxon>
        <taxon>malvids</taxon>
        <taxon>Brassicales</taxon>
        <taxon>Brassicaceae</taxon>
        <taxon>Brassiceae</taxon>
        <taxon>Brassica</taxon>
    </lineage>
</organism>
<accession>A0A8S9QB13</accession>
<sequence>MTSNGGKHEMGSLWSSGDSIEGETRMHGFVSYRHFGRARSLRSDRAWLELGRYVVTERDVCSVATW</sequence>
<dbReference type="EMBL" id="QGKX02001290">
    <property type="protein sequence ID" value="KAF3540915.1"/>
    <property type="molecule type" value="Genomic_DNA"/>
</dbReference>
<reference evidence="2" key="1">
    <citation type="submission" date="2019-12" db="EMBL/GenBank/DDBJ databases">
        <title>Genome sequencing and annotation of Brassica cretica.</title>
        <authorList>
            <person name="Studholme D.J."/>
            <person name="Sarris P."/>
        </authorList>
    </citation>
    <scope>NUCLEOTIDE SEQUENCE</scope>
    <source>
        <strain evidence="2">PFS-109/04</strain>
        <tissue evidence="2">Leaf</tissue>
    </source>
</reference>
<evidence type="ECO:0000313" key="3">
    <source>
        <dbReference type="Proteomes" id="UP000712600"/>
    </source>
</evidence>
<protein>
    <submittedName>
        <fullName evidence="2">Uncharacterized protein</fullName>
    </submittedName>
</protein>